<dbReference type="GO" id="GO:0009982">
    <property type="term" value="F:pseudouridine synthase activity"/>
    <property type="evidence" value="ECO:0007669"/>
    <property type="project" value="InterPro"/>
</dbReference>
<dbReference type="AlphaFoldDB" id="A0AAE0G6I0"/>
<dbReference type="Gene3D" id="3.30.70.660">
    <property type="entry name" value="Pseudouridine synthase I, catalytic domain, C-terminal subdomain"/>
    <property type="match status" value="1"/>
</dbReference>
<evidence type="ECO:0000313" key="2">
    <source>
        <dbReference type="Proteomes" id="UP001190700"/>
    </source>
</evidence>
<keyword evidence="2" id="KW-1185">Reference proteome</keyword>
<organism evidence="1 2">
    <name type="scientific">Cymbomonas tetramitiformis</name>
    <dbReference type="NCBI Taxonomy" id="36881"/>
    <lineage>
        <taxon>Eukaryota</taxon>
        <taxon>Viridiplantae</taxon>
        <taxon>Chlorophyta</taxon>
        <taxon>Pyramimonadophyceae</taxon>
        <taxon>Pyramimonadales</taxon>
        <taxon>Pyramimonadaceae</taxon>
        <taxon>Cymbomonas</taxon>
    </lineage>
</organism>
<reference evidence="1 2" key="1">
    <citation type="journal article" date="2015" name="Genome Biol. Evol.">
        <title>Comparative Genomics of a Bacterivorous Green Alga Reveals Evolutionary Causalities and Consequences of Phago-Mixotrophic Mode of Nutrition.</title>
        <authorList>
            <person name="Burns J.A."/>
            <person name="Paasch A."/>
            <person name="Narechania A."/>
            <person name="Kim E."/>
        </authorList>
    </citation>
    <scope>NUCLEOTIDE SEQUENCE [LARGE SCALE GENOMIC DNA]</scope>
    <source>
        <strain evidence="1 2">PLY_AMNH</strain>
    </source>
</reference>
<evidence type="ECO:0000313" key="1">
    <source>
        <dbReference type="EMBL" id="KAK3272471.1"/>
    </source>
</evidence>
<protein>
    <submittedName>
        <fullName evidence="1">Uncharacterized protein</fullName>
    </submittedName>
</protein>
<proteinExistence type="predicted"/>
<comment type="caution">
    <text evidence="1">The sequence shown here is derived from an EMBL/GenBank/DDBJ whole genome shotgun (WGS) entry which is preliminary data.</text>
</comment>
<gene>
    <name evidence="1" type="ORF">CYMTET_19236</name>
</gene>
<dbReference type="Proteomes" id="UP001190700">
    <property type="component" value="Unassembled WGS sequence"/>
</dbReference>
<dbReference type="GO" id="GO:0003723">
    <property type="term" value="F:RNA binding"/>
    <property type="evidence" value="ECO:0007669"/>
    <property type="project" value="InterPro"/>
</dbReference>
<name>A0AAE0G6I0_9CHLO</name>
<dbReference type="InterPro" id="IPR020095">
    <property type="entry name" value="PsdUridine_synth_TruA_C"/>
</dbReference>
<dbReference type="EMBL" id="LGRX02008953">
    <property type="protein sequence ID" value="KAK3272471.1"/>
    <property type="molecule type" value="Genomic_DNA"/>
</dbReference>
<sequence length="83" mass="9159">MLVACLKQWAGIHASTEERLARLKEVLSLYVGTHPFHNFTKRKQYAPPPRTSHMEQAVAKEMPVDLELAPTDATSSVSAPASD</sequence>
<accession>A0AAE0G6I0</accession>